<organism evidence="1 2">
    <name type="scientific">Rotaria sordida</name>
    <dbReference type="NCBI Taxonomy" id="392033"/>
    <lineage>
        <taxon>Eukaryota</taxon>
        <taxon>Metazoa</taxon>
        <taxon>Spiralia</taxon>
        <taxon>Gnathifera</taxon>
        <taxon>Rotifera</taxon>
        <taxon>Eurotatoria</taxon>
        <taxon>Bdelloidea</taxon>
        <taxon>Philodinida</taxon>
        <taxon>Philodinidae</taxon>
        <taxon>Rotaria</taxon>
    </lineage>
</organism>
<dbReference type="EMBL" id="CAJOBE010005948">
    <property type="protein sequence ID" value="CAF3990844.1"/>
    <property type="molecule type" value="Genomic_DNA"/>
</dbReference>
<dbReference type="SUPFAM" id="SSF52343">
    <property type="entry name" value="Ferredoxin reductase-like, C-terminal NADP-linked domain"/>
    <property type="match status" value="1"/>
</dbReference>
<dbReference type="AlphaFoldDB" id="A0A819N8V4"/>
<name>A0A819N8V4_9BILA</name>
<proteinExistence type="predicted"/>
<dbReference type="Gene3D" id="3.40.50.80">
    <property type="entry name" value="Nucleotide-binding domain of ferredoxin-NADP reductase (FNR) module"/>
    <property type="match status" value="1"/>
</dbReference>
<evidence type="ECO:0000313" key="2">
    <source>
        <dbReference type="Proteomes" id="UP000663874"/>
    </source>
</evidence>
<comment type="caution">
    <text evidence="1">The sequence shown here is derived from an EMBL/GenBank/DDBJ whole genome shotgun (WGS) entry which is preliminary data.</text>
</comment>
<sequence>MHLHQDLLWEDRNEIANLYCNSARFYTCGSANKLGVSVKACFIKIIAEMQQCNEEEAKKILEKLSIDRFSVDFFA</sequence>
<evidence type="ECO:0000313" key="1">
    <source>
        <dbReference type="EMBL" id="CAF3990844.1"/>
    </source>
</evidence>
<reference evidence="1" key="1">
    <citation type="submission" date="2021-02" db="EMBL/GenBank/DDBJ databases">
        <authorList>
            <person name="Nowell W R."/>
        </authorList>
    </citation>
    <scope>NUCLEOTIDE SEQUENCE</scope>
</reference>
<dbReference type="InterPro" id="IPR039261">
    <property type="entry name" value="FNR_nucleotide-bd"/>
</dbReference>
<protein>
    <submittedName>
        <fullName evidence="1">Uncharacterized protein</fullName>
    </submittedName>
</protein>
<gene>
    <name evidence="1" type="ORF">FNK824_LOCUS25390</name>
</gene>
<dbReference type="Proteomes" id="UP000663874">
    <property type="component" value="Unassembled WGS sequence"/>
</dbReference>
<accession>A0A819N8V4</accession>